<protein>
    <submittedName>
        <fullName evidence="1">Uncharacterized protein</fullName>
    </submittedName>
</protein>
<dbReference type="EMBL" id="MK285071">
    <property type="protein sequence ID" value="QAX89067.1"/>
    <property type="molecule type" value="Genomic_DNA"/>
</dbReference>
<sequence length="389" mass="45083">MKVLFIVTSFWAYGELIIAMNFAKKLAKDGHKPHFLIPPKHKRIVDQNGYKNTVLIPKAGKINRILMKDIEYSISPNLVILSDFLNYNYCEVHYGITKEDLSIFSGKIATFDNFSWELKRNGMDSYGFNSNVLKEADINLYKYKICPCPIVNQKSQFKKGHFMFSIGDNDINITDDLKKKYRNELNLPLDKKIILVTVALWQQVPDKYKEAAKFVEESEDLFYKLLEDLSKENLILCIGESNRTITNENIIKLKSMNTDEFDKYAAVSDLYLGRNLTSTSMIRVALSGIPCAIMMNSKCEGKEKYGYYMFPVGWYHFLEPVFKDNLYSKVITFLEQYEVDKNIKKINEILYNDKVKQIIGKNVEKLKSELRALKSPSEIINEIVYGEDL</sequence>
<evidence type="ECO:0000313" key="1">
    <source>
        <dbReference type="EMBL" id="QAX89067.1"/>
    </source>
</evidence>
<dbReference type="InterPro" id="IPR045945">
    <property type="entry name" value="DUF6365"/>
</dbReference>
<gene>
    <name evidence="1" type="ORF">pCPNY83906550-1_00052</name>
</gene>
<dbReference type="RefSeq" id="WP_195961844.1">
    <property type="nucleotide sequence ID" value="NZ_CATNXF010000013.1"/>
</dbReference>
<keyword evidence="1" id="KW-0614">Plasmid</keyword>
<organism evidence="1">
    <name type="scientific">Clostridium perfringens</name>
    <dbReference type="NCBI Taxonomy" id="1502"/>
    <lineage>
        <taxon>Bacteria</taxon>
        <taxon>Bacillati</taxon>
        <taxon>Bacillota</taxon>
        <taxon>Clostridia</taxon>
        <taxon>Eubacteriales</taxon>
        <taxon>Clostridiaceae</taxon>
        <taxon>Clostridium</taxon>
    </lineage>
</organism>
<name>A0A411AM92_CLOPF</name>
<dbReference type="AlphaFoldDB" id="A0A411AM92"/>
<reference evidence="1" key="1">
    <citation type="submission" date="2018-12" db="EMBL/GenBank/DDBJ databases">
        <title>Identification of novel toxin homologs and associated mobile genetic elements in Clostridium perfringens.</title>
        <authorList>
            <person name="Moore R.J."/>
            <person name="Lacey J.A."/>
            <person name="Johanesen P.A."/>
            <person name="Lyras D."/>
        </authorList>
    </citation>
    <scope>NUCLEOTIDE SEQUENCE</scope>
    <source>
        <strain evidence="1">NY83906550</strain>
        <plasmid evidence="1">pCPNY83906550-1</plasmid>
    </source>
</reference>
<geneLocation type="plasmid" evidence="1">
    <name>pCPNY83906550-1</name>
</geneLocation>
<proteinExistence type="predicted"/>
<accession>A0A411AM92</accession>
<dbReference type="SUPFAM" id="SSF53756">
    <property type="entry name" value="UDP-Glycosyltransferase/glycogen phosphorylase"/>
    <property type="match status" value="1"/>
</dbReference>
<dbReference type="Pfam" id="PF19892">
    <property type="entry name" value="DUF6365"/>
    <property type="match status" value="2"/>
</dbReference>